<name>A0AA88IBZ2_ARTSF</name>
<proteinExistence type="predicted"/>
<dbReference type="EMBL" id="JAVRJZ010000002">
    <property type="protein sequence ID" value="KAK2726413.1"/>
    <property type="molecule type" value="Genomic_DNA"/>
</dbReference>
<reference evidence="1" key="1">
    <citation type="submission" date="2023-07" db="EMBL/GenBank/DDBJ databases">
        <title>Chromosome-level genome assembly of Artemia franciscana.</title>
        <authorList>
            <person name="Jo E."/>
        </authorList>
    </citation>
    <scope>NUCLEOTIDE SEQUENCE</scope>
    <source>
        <tissue evidence="1">Whole body</tissue>
    </source>
</reference>
<organism evidence="1 2">
    <name type="scientific">Artemia franciscana</name>
    <name type="common">Brine shrimp</name>
    <name type="synonym">Artemia sanfranciscana</name>
    <dbReference type="NCBI Taxonomy" id="6661"/>
    <lineage>
        <taxon>Eukaryota</taxon>
        <taxon>Metazoa</taxon>
        <taxon>Ecdysozoa</taxon>
        <taxon>Arthropoda</taxon>
        <taxon>Crustacea</taxon>
        <taxon>Branchiopoda</taxon>
        <taxon>Anostraca</taxon>
        <taxon>Artemiidae</taxon>
        <taxon>Artemia</taxon>
    </lineage>
</organism>
<evidence type="ECO:0000313" key="2">
    <source>
        <dbReference type="Proteomes" id="UP001187531"/>
    </source>
</evidence>
<protein>
    <submittedName>
        <fullName evidence="1">Uncharacterized protein</fullName>
    </submittedName>
</protein>
<gene>
    <name evidence="1" type="ORF">QYM36_000750</name>
</gene>
<dbReference type="AlphaFoldDB" id="A0AA88IBZ2"/>
<sequence length="163" mass="18323">MIRDLRVFSPKTEVAFKVEKALDDVTNLNAYREAIQRFVLFGGGLYAKRLNVAGKLEQLQLTDNLVDTVYCEQWDLDDIKAFLCANDSTSSTVDNLRRSFFDVCRLLSVMLGVGLTDHDKEWKVVEDPADGTVGAYEDSRVHNFLQCATDASTALCVRAAMFR</sequence>
<dbReference type="Proteomes" id="UP001187531">
    <property type="component" value="Unassembled WGS sequence"/>
</dbReference>
<comment type="caution">
    <text evidence="1">The sequence shown here is derived from an EMBL/GenBank/DDBJ whole genome shotgun (WGS) entry which is preliminary data.</text>
</comment>
<evidence type="ECO:0000313" key="1">
    <source>
        <dbReference type="EMBL" id="KAK2726413.1"/>
    </source>
</evidence>
<accession>A0AA88IBZ2</accession>
<keyword evidence="2" id="KW-1185">Reference proteome</keyword>